<dbReference type="GeneID" id="111284305"/>
<dbReference type="InterPro" id="IPR040338">
    <property type="entry name" value="At1g67623-like"/>
</dbReference>
<dbReference type="RefSeq" id="XP_022728751.1">
    <property type="nucleotide sequence ID" value="XM_022873016.1"/>
</dbReference>
<dbReference type="AlphaFoldDB" id="A0A6P5XLG0"/>
<feature type="domain" description="At2g35280-like TPR" evidence="1">
    <location>
        <begin position="8"/>
        <end position="90"/>
    </location>
</feature>
<dbReference type="PANTHER" id="PTHR33784:SF10">
    <property type="entry name" value="F-BOX PROTEIN"/>
    <property type="match status" value="1"/>
</dbReference>
<sequence length="171" mass="19737">MSVFPTLMLYKTGMCNCFNRRQTDSGLRYLKKAVEKGHVEAIYSYGIILICLEGELRKQGLQVLSSLNLSASSKRRFKIASCRSKTEKLLSRMWVFVSLAGPGEYSFNEAKVVGRNCEHDIPPRKHNPWIIRNNTDMVENLPCCDSCFWDHDWSLFESLLKQFLMNKMSGR</sequence>
<name>A0A6P5XLG0_DURZI</name>
<evidence type="ECO:0000313" key="2">
    <source>
        <dbReference type="Proteomes" id="UP000515121"/>
    </source>
</evidence>
<reference evidence="3" key="1">
    <citation type="submission" date="2025-08" db="UniProtKB">
        <authorList>
            <consortium name="RefSeq"/>
        </authorList>
    </citation>
    <scope>IDENTIFICATION</scope>
    <source>
        <tissue evidence="3">Fruit stalk</tissue>
    </source>
</reference>
<evidence type="ECO:0000259" key="1">
    <source>
        <dbReference type="Pfam" id="PF23310"/>
    </source>
</evidence>
<accession>A0A6P5XLG0</accession>
<keyword evidence="2" id="KW-1185">Reference proteome</keyword>
<dbReference type="PANTHER" id="PTHR33784">
    <property type="entry name" value="OS05G0482100 PROTEIN"/>
    <property type="match status" value="1"/>
</dbReference>
<evidence type="ECO:0000313" key="3">
    <source>
        <dbReference type="RefSeq" id="XP_022728751.1"/>
    </source>
</evidence>
<dbReference type="KEGG" id="dzi:111284305"/>
<dbReference type="Proteomes" id="UP000515121">
    <property type="component" value="Unplaced"/>
</dbReference>
<gene>
    <name evidence="3" type="primary">LOC111284305</name>
</gene>
<dbReference type="OrthoDB" id="1865546at2759"/>
<protein>
    <submittedName>
        <fullName evidence="3">F-box protein At1g67623</fullName>
    </submittedName>
</protein>
<proteinExistence type="predicted"/>
<organism evidence="2 3">
    <name type="scientific">Durio zibethinus</name>
    <name type="common">Durian</name>
    <dbReference type="NCBI Taxonomy" id="66656"/>
    <lineage>
        <taxon>Eukaryota</taxon>
        <taxon>Viridiplantae</taxon>
        <taxon>Streptophyta</taxon>
        <taxon>Embryophyta</taxon>
        <taxon>Tracheophyta</taxon>
        <taxon>Spermatophyta</taxon>
        <taxon>Magnoliopsida</taxon>
        <taxon>eudicotyledons</taxon>
        <taxon>Gunneridae</taxon>
        <taxon>Pentapetalae</taxon>
        <taxon>rosids</taxon>
        <taxon>malvids</taxon>
        <taxon>Malvales</taxon>
        <taxon>Malvaceae</taxon>
        <taxon>Helicteroideae</taxon>
        <taxon>Durio</taxon>
    </lineage>
</organism>
<dbReference type="Pfam" id="PF23310">
    <property type="entry name" value="TPR_27"/>
    <property type="match status" value="1"/>
</dbReference>
<dbReference type="InterPro" id="IPR057136">
    <property type="entry name" value="At2g35280_TPR_dom"/>
</dbReference>